<keyword evidence="1" id="KW-0805">Transcription regulation</keyword>
<dbReference type="Proteomes" id="UP001493487">
    <property type="component" value="Unassembled WGS sequence"/>
</dbReference>
<keyword evidence="6" id="KW-1185">Reference proteome</keyword>
<dbReference type="EMBL" id="JASKHM010000010">
    <property type="protein sequence ID" value="MEQ4484382.1"/>
    <property type="molecule type" value="Genomic_DNA"/>
</dbReference>
<dbReference type="InterPro" id="IPR018060">
    <property type="entry name" value="HTH_AraC"/>
</dbReference>
<keyword evidence="3" id="KW-0804">Transcription</keyword>
<gene>
    <name evidence="5" type="ORF">QJS35_18450</name>
</gene>
<organism evidence="5 6">
    <name type="scientific">Cohnella silvisoli</name>
    <dbReference type="NCBI Taxonomy" id="2873699"/>
    <lineage>
        <taxon>Bacteria</taxon>
        <taxon>Bacillati</taxon>
        <taxon>Bacillota</taxon>
        <taxon>Bacilli</taxon>
        <taxon>Bacillales</taxon>
        <taxon>Paenibacillaceae</taxon>
        <taxon>Cohnella</taxon>
    </lineage>
</organism>
<protein>
    <submittedName>
        <fullName evidence="5">AraC family transcriptional regulator</fullName>
    </submittedName>
</protein>
<feature type="domain" description="HTH araC/xylS-type" evidence="4">
    <location>
        <begin position="82"/>
        <end position="179"/>
    </location>
</feature>
<comment type="caution">
    <text evidence="5">The sequence shown here is derived from an EMBL/GenBank/DDBJ whole genome shotgun (WGS) entry which is preliminary data.</text>
</comment>
<dbReference type="InterPro" id="IPR009057">
    <property type="entry name" value="Homeodomain-like_sf"/>
</dbReference>
<keyword evidence="2" id="KW-0238">DNA-binding</keyword>
<sequence length="179" mass="20690">MPADVSHTWEADRIDPQKACMTADKISVWSGLFEQLSGHDHRLTDPDDHPRMLKLHGHFLLPLHQVFQLAERKAGYPDPRLAKLMADMEEGASGGDGIDEWAERLELSPSHFHVLFKKQTGFTSKWYWNLYRINRAKADLRNTAMSVTVIVNRHRFESVHHFSKLFRIMAFCLPELIGK</sequence>
<dbReference type="Pfam" id="PF12833">
    <property type="entry name" value="HTH_18"/>
    <property type="match status" value="1"/>
</dbReference>
<dbReference type="PANTHER" id="PTHR43280">
    <property type="entry name" value="ARAC-FAMILY TRANSCRIPTIONAL REGULATOR"/>
    <property type="match status" value="1"/>
</dbReference>
<evidence type="ECO:0000313" key="5">
    <source>
        <dbReference type="EMBL" id="MEQ4484382.1"/>
    </source>
</evidence>
<evidence type="ECO:0000256" key="2">
    <source>
        <dbReference type="ARBA" id="ARBA00023125"/>
    </source>
</evidence>
<accession>A0ABV1KX63</accession>
<reference evidence="5 6" key="1">
    <citation type="journal article" date="2023" name="Genome Announc.">
        <title>Pan-Genome Analyses of the Genus Cohnella and Proposal of the Novel Species Cohnella silvisoli sp. nov., Isolated from Forest Soil.</title>
        <authorList>
            <person name="Wang C."/>
            <person name="Mao L."/>
            <person name="Bao G."/>
            <person name="Zhu H."/>
        </authorList>
    </citation>
    <scope>NUCLEOTIDE SEQUENCE [LARGE SCALE GENOMIC DNA]</scope>
    <source>
        <strain evidence="5 6">NL03-T5-1</strain>
    </source>
</reference>
<dbReference type="PROSITE" id="PS01124">
    <property type="entry name" value="HTH_ARAC_FAMILY_2"/>
    <property type="match status" value="1"/>
</dbReference>
<evidence type="ECO:0000259" key="4">
    <source>
        <dbReference type="PROSITE" id="PS01124"/>
    </source>
</evidence>
<dbReference type="Gene3D" id="1.10.10.60">
    <property type="entry name" value="Homeodomain-like"/>
    <property type="match status" value="1"/>
</dbReference>
<proteinExistence type="predicted"/>
<dbReference type="SMART" id="SM00342">
    <property type="entry name" value="HTH_ARAC"/>
    <property type="match status" value="1"/>
</dbReference>
<evidence type="ECO:0000313" key="6">
    <source>
        <dbReference type="Proteomes" id="UP001493487"/>
    </source>
</evidence>
<evidence type="ECO:0000256" key="3">
    <source>
        <dbReference type="ARBA" id="ARBA00023163"/>
    </source>
</evidence>
<dbReference type="RefSeq" id="WP_232186760.1">
    <property type="nucleotide sequence ID" value="NZ_JAIOAP010000009.1"/>
</dbReference>
<name>A0ABV1KX63_9BACL</name>
<dbReference type="SUPFAM" id="SSF46689">
    <property type="entry name" value="Homeodomain-like"/>
    <property type="match status" value="2"/>
</dbReference>
<dbReference type="PANTHER" id="PTHR43280:SF28">
    <property type="entry name" value="HTH-TYPE TRANSCRIPTIONAL ACTIVATOR RHAS"/>
    <property type="match status" value="1"/>
</dbReference>
<evidence type="ECO:0000256" key="1">
    <source>
        <dbReference type="ARBA" id="ARBA00023015"/>
    </source>
</evidence>